<evidence type="ECO:0000313" key="13">
    <source>
        <dbReference type="EMBL" id="CUV02308.1"/>
    </source>
</evidence>
<protein>
    <recommendedName>
        <fullName evidence="10">ethanolamine-phosphate cytidylyltransferase</fullName>
        <ecNumber evidence="10">2.7.7.14</ecNumber>
    </recommendedName>
    <alternativeName>
        <fullName evidence="11">CTP:phosphoethanolamine cytidylyltransferase</fullName>
    </alternativeName>
</protein>
<keyword evidence="4 13" id="KW-0808">Transferase</keyword>
<organism evidence="13">
    <name type="scientific">hydrothermal vent metagenome</name>
    <dbReference type="NCBI Taxonomy" id="652676"/>
    <lineage>
        <taxon>unclassified sequences</taxon>
        <taxon>metagenomes</taxon>
        <taxon>ecological metagenomes</taxon>
    </lineage>
</organism>
<keyword evidence="6" id="KW-0443">Lipid metabolism</keyword>
<dbReference type="InterPro" id="IPR014729">
    <property type="entry name" value="Rossmann-like_a/b/a_fold"/>
</dbReference>
<accession>A0A160V904</accession>
<evidence type="ECO:0000256" key="1">
    <source>
        <dbReference type="ARBA" id="ARBA00005189"/>
    </source>
</evidence>
<evidence type="ECO:0000256" key="2">
    <source>
        <dbReference type="ARBA" id="ARBA00010101"/>
    </source>
</evidence>
<evidence type="ECO:0000256" key="7">
    <source>
        <dbReference type="ARBA" id="ARBA00023209"/>
    </source>
</evidence>
<evidence type="ECO:0000256" key="11">
    <source>
        <dbReference type="ARBA" id="ARBA00031473"/>
    </source>
</evidence>
<dbReference type="GO" id="GO:0016301">
    <property type="term" value="F:kinase activity"/>
    <property type="evidence" value="ECO:0007669"/>
    <property type="project" value="UniProtKB-KW"/>
</dbReference>
<dbReference type="Gene3D" id="3.40.50.620">
    <property type="entry name" value="HUPs"/>
    <property type="match status" value="1"/>
</dbReference>
<evidence type="ECO:0000256" key="5">
    <source>
        <dbReference type="ARBA" id="ARBA00022695"/>
    </source>
</evidence>
<feature type="domain" description="Cytidyltransferase-like" evidence="12">
    <location>
        <begin position="4"/>
        <end position="123"/>
    </location>
</feature>
<keyword evidence="8" id="KW-1208">Phospholipid metabolism</keyword>
<keyword evidence="13" id="KW-0418">Kinase</keyword>
<dbReference type="UniPathway" id="UPA00558">
    <property type="reaction ID" value="UER00742"/>
</dbReference>
<evidence type="ECO:0000256" key="8">
    <source>
        <dbReference type="ARBA" id="ARBA00023264"/>
    </source>
</evidence>
<comment type="similarity">
    <text evidence="2">Belongs to the cytidylyltransferase family.</text>
</comment>
<keyword evidence="5" id="KW-0548">Nucleotidyltransferase</keyword>
<evidence type="ECO:0000256" key="9">
    <source>
        <dbReference type="ARBA" id="ARBA00024191"/>
    </source>
</evidence>
<evidence type="ECO:0000256" key="6">
    <source>
        <dbReference type="ARBA" id="ARBA00023098"/>
    </source>
</evidence>
<comment type="pathway">
    <text evidence="1">Lipid metabolism.</text>
</comment>
<dbReference type="InterPro" id="IPR044608">
    <property type="entry name" value="Ect1/PCYT2"/>
</dbReference>
<dbReference type="InterPro" id="IPR004821">
    <property type="entry name" value="Cyt_trans-like"/>
</dbReference>
<keyword evidence="7" id="KW-0594">Phospholipid biosynthesis</keyword>
<dbReference type="PANTHER" id="PTHR45780">
    <property type="entry name" value="ETHANOLAMINE-PHOSPHATE CYTIDYLYLTRANSFERASE"/>
    <property type="match status" value="1"/>
</dbReference>
<dbReference type="EMBL" id="FAXA01000226">
    <property type="protein sequence ID" value="CUV02308.1"/>
    <property type="molecule type" value="Genomic_DNA"/>
</dbReference>
<dbReference type="Pfam" id="PF01467">
    <property type="entry name" value="CTP_transf_like"/>
    <property type="match status" value="1"/>
</dbReference>
<dbReference type="NCBIfam" id="TIGR00125">
    <property type="entry name" value="cyt_tran_rel"/>
    <property type="match status" value="1"/>
</dbReference>
<evidence type="ECO:0000256" key="3">
    <source>
        <dbReference type="ARBA" id="ARBA00022516"/>
    </source>
</evidence>
<sequence>MVADIFHFGHVAFLKKASAFGDELIVGIMSDAEVRANKRVPIMTMAERAATVAGCRYVDEVIADAPWIMDEAFVERHRIDLVLHGDDYTREEMDLFFAVPIAMGIVRTVPYTSAISTTEIIRRCKEAT</sequence>
<dbReference type="PANTHER" id="PTHR45780:SF2">
    <property type="entry name" value="ETHANOLAMINE-PHOSPHATE CYTIDYLYLTRANSFERASE"/>
    <property type="match status" value="1"/>
</dbReference>
<dbReference type="AlphaFoldDB" id="A0A160V904"/>
<dbReference type="GO" id="GO:0005737">
    <property type="term" value="C:cytoplasm"/>
    <property type="evidence" value="ECO:0007669"/>
    <property type="project" value="TreeGrafter"/>
</dbReference>
<keyword evidence="3" id="KW-0444">Lipid biosynthesis</keyword>
<dbReference type="SUPFAM" id="SSF52374">
    <property type="entry name" value="Nucleotidylyl transferase"/>
    <property type="match status" value="1"/>
</dbReference>
<gene>
    <name evidence="13" type="ORF">MGWOODY_Clf1574</name>
</gene>
<dbReference type="GO" id="GO:0006646">
    <property type="term" value="P:phosphatidylethanolamine biosynthetic process"/>
    <property type="evidence" value="ECO:0007669"/>
    <property type="project" value="UniProtKB-UniPathway"/>
</dbReference>
<evidence type="ECO:0000256" key="10">
    <source>
        <dbReference type="ARBA" id="ARBA00024221"/>
    </source>
</evidence>
<name>A0A160V904_9ZZZZ</name>
<dbReference type="GO" id="GO:0004306">
    <property type="term" value="F:ethanolamine-phosphate cytidylyltransferase activity"/>
    <property type="evidence" value="ECO:0007669"/>
    <property type="project" value="UniProtKB-EC"/>
</dbReference>
<dbReference type="EC" id="2.7.7.14" evidence="10"/>
<evidence type="ECO:0000256" key="4">
    <source>
        <dbReference type="ARBA" id="ARBA00022679"/>
    </source>
</evidence>
<reference evidence="13" key="1">
    <citation type="submission" date="2015-10" db="EMBL/GenBank/DDBJ databases">
        <authorList>
            <person name="Gilbert D.G."/>
        </authorList>
    </citation>
    <scope>NUCLEOTIDE SEQUENCE</scope>
</reference>
<evidence type="ECO:0000259" key="12">
    <source>
        <dbReference type="Pfam" id="PF01467"/>
    </source>
</evidence>
<proteinExistence type="inferred from homology"/>
<comment type="pathway">
    <text evidence="9">Phospholipid metabolism; phosphatidylethanolamine biosynthesis; phosphatidylethanolamine from ethanolamine: step 2/3.</text>
</comment>